<feature type="chain" id="PRO_5042584209" evidence="7">
    <location>
        <begin position="24"/>
        <end position="267"/>
    </location>
</feature>
<keyword evidence="5" id="KW-0564">Palmitate</keyword>
<dbReference type="SUPFAM" id="SSF53850">
    <property type="entry name" value="Periplasmic binding protein-like II"/>
    <property type="match status" value="1"/>
</dbReference>
<evidence type="ECO:0000256" key="1">
    <source>
        <dbReference type="ARBA" id="ARBA00004635"/>
    </source>
</evidence>
<evidence type="ECO:0000313" key="9">
    <source>
        <dbReference type="Proteomes" id="UP001229251"/>
    </source>
</evidence>
<evidence type="ECO:0000256" key="2">
    <source>
        <dbReference type="ARBA" id="ARBA00008973"/>
    </source>
</evidence>
<sequence>MIKQFTKICLLFLLFILTPVVQAEEVVKIALVGDSTQAIWQLVQKNLGDDLRLDLVIMTDPIQANRALLDGEVDLAAFQHYAALDQFNQDNGSDIKPLAETFISPMNILSQKIKNIEELKEGDKILIPESPTNRGRALKVLQDAGLIQLDPKAGYSPEQSDISENPLNLVIEEIDQAIIMNSLQDVAAGLTVANNVIDAGYDPIEDAIFQINIDPTNQDLKPYINLITTLPENQKDPRFKKIIEAYHQANVRDHLNTNYNHAMIPVF</sequence>
<evidence type="ECO:0000256" key="6">
    <source>
        <dbReference type="ARBA" id="ARBA00023288"/>
    </source>
</evidence>
<dbReference type="RefSeq" id="WP_006907548.1">
    <property type="nucleotide sequence ID" value="NZ_CAUPDI010000049.1"/>
</dbReference>
<accession>A0AAJ1V4Z5</accession>
<organism evidence="8 9">
    <name type="scientific">Facklamia hominis</name>
    <dbReference type="NCBI Taxonomy" id="178214"/>
    <lineage>
        <taxon>Bacteria</taxon>
        <taxon>Bacillati</taxon>
        <taxon>Bacillota</taxon>
        <taxon>Bacilli</taxon>
        <taxon>Lactobacillales</taxon>
        <taxon>Aerococcaceae</taxon>
        <taxon>Facklamia</taxon>
    </lineage>
</organism>
<dbReference type="Pfam" id="PF03180">
    <property type="entry name" value="Lipoprotein_9"/>
    <property type="match status" value="1"/>
</dbReference>
<dbReference type="EMBL" id="JASOOE010000001">
    <property type="protein sequence ID" value="MDK7186439.1"/>
    <property type="molecule type" value="Genomic_DNA"/>
</dbReference>
<comment type="subcellular location">
    <subcellularLocation>
        <location evidence="1">Membrane</location>
        <topology evidence="1">Lipid-anchor</topology>
    </subcellularLocation>
</comment>
<proteinExistence type="inferred from homology"/>
<dbReference type="AlphaFoldDB" id="A0AAJ1V4Z5"/>
<dbReference type="PANTHER" id="PTHR30429">
    <property type="entry name" value="D-METHIONINE-BINDING LIPOPROTEIN METQ"/>
    <property type="match status" value="1"/>
</dbReference>
<comment type="caution">
    <text evidence="8">The sequence shown here is derived from an EMBL/GenBank/DDBJ whole genome shotgun (WGS) entry which is preliminary data.</text>
</comment>
<dbReference type="PANTHER" id="PTHR30429:SF1">
    <property type="entry name" value="D-METHIONINE-BINDING LIPOPROTEIN METQ-RELATED"/>
    <property type="match status" value="1"/>
</dbReference>
<gene>
    <name evidence="8" type="ORF">QP433_00410</name>
</gene>
<keyword evidence="3 7" id="KW-0732">Signal</keyword>
<name>A0AAJ1V4Z5_9LACT</name>
<keyword evidence="4" id="KW-0472">Membrane</keyword>
<evidence type="ECO:0000256" key="4">
    <source>
        <dbReference type="ARBA" id="ARBA00023136"/>
    </source>
</evidence>
<dbReference type="InterPro" id="IPR004872">
    <property type="entry name" value="Lipoprotein_NlpA"/>
</dbReference>
<dbReference type="Gene3D" id="3.40.190.10">
    <property type="entry name" value="Periplasmic binding protein-like II"/>
    <property type="match status" value="2"/>
</dbReference>
<evidence type="ECO:0000256" key="5">
    <source>
        <dbReference type="ARBA" id="ARBA00023139"/>
    </source>
</evidence>
<feature type="signal peptide" evidence="7">
    <location>
        <begin position="1"/>
        <end position="23"/>
    </location>
</feature>
<reference evidence="8" key="1">
    <citation type="submission" date="2023-05" db="EMBL/GenBank/DDBJ databases">
        <title>Cataloging the Phylogenetic Diversity of Human Bladder Bacteria.</title>
        <authorList>
            <person name="Du J."/>
        </authorList>
    </citation>
    <scope>NUCLEOTIDE SEQUENCE</scope>
    <source>
        <strain evidence="8">UMB1231</strain>
    </source>
</reference>
<dbReference type="GO" id="GO:0016020">
    <property type="term" value="C:membrane"/>
    <property type="evidence" value="ECO:0007669"/>
    <property type="project" value="UniProtKB-SubCell"/>
</dbReference>
<protein>
    <submittedName>
        <fullName evidence="8">MetQ/NlpA family ABC transporter substrate-binding protein</fullName>
    </submittedName>
</protein>
<dbReference type="Proteomes" id="UP001229251">
    <property type="component" value="Unassembled WGS sequence"/>
</dbReference>
<comment type="similarity">
    <text evidence="2">Belongs to the NlpA lipoprotein family.</text>
</comment>
<keyword evidence="6" id="KW-0449">Lipoprotein</keyword>
<evidence type="ECO:0000256" key="7">
    <source>
        <dbReference type="SAM" id="SignalP"/>
    </source>
</evidence>
<evidence type="ECO:0000313" key="8">
    <source>
        <dbReference type="EMBL" id="MDK7186439.1"/>
    </source>
</evidence>
<evidence type="ECO:0000256" key="3">
    <source>
        <dbReference type="ARBA" id="ARBA00022729"/>
    </source>
</evidence>